<dbReference type="Pfam" id="PF01370">
    <property type="entry name" value="Epimerase"/>
    <property type="match status" value="1"/>
</dbReference>
<dbReference type="InterPro" id="IPR036291">
    <property type="entry name" value="NAD(P)-bd_dom_sf"/>
</dbReference>
<accession>A0A1H1NF12</accession>
<dbReference type="InterPro" id="IPR001509">
    <property type="entry name" value="Epimerase_deHydtase"/>
</dbReference>
<dbReference type="STRING" id="630515.SAMN04489812_0496"/>
<protein>
    <submittedName>
        <fullName evidence="3">Nucleoside-diphosphate-sugar epimerase</fullName>
    </submittedName>
</protein>
<evidence type="ECO:0000313" key="4">
    <source>
        <dbReference type="Proteomes" id="UP000199103"/>
    </source>
</evidence>
<dbReference type="AlphaFoldDB" id="A0A1H1NF12"/>
<dbReference type="Gene3D" id="3.40.50.720">
    <property type="entry name" value="NAD(P)-binding Rossmann-like Domain"/>
    <property type="match status" value="1"/>
</dbReference>
<name>A0A1H1NF12_9ACTN</name>
<feature type="domain" description="NAD-dependent epimerase/dehydratase" evidence="2">
    <location>
        <begin position="3"/>
        <end position="215"/>
    </location>
</feature>
<dbReference type="RefSeq" id="WP_091519327.1">
    <property type="nucleotide sequence ID" value="NZ_LT629772.1"/>
</dbReference>
<dbReference type="Proteomes" id="UP000199103">
    <property type="component" value="Chromosome I"/>
</dbReference>
<evidence type="ECO:0000313" key="3">
    <source>
        <dbReference type="EMBL" id="SDR97517.1"/>
    </source>
</evidence>
<proteinExistence type="predicted"/>
<evidence type="ECO:0000256" key="1">
    <source>
        <dbReference type="SAM" id="MobiDB-lite"/>
    </source>
</evidence>
<feature type="region of interest" description="Disordered" evidence="1">
    <location>
        <begin position="306"/>
        <end position="337"/>
    </location>
</feature>
<dbReference type="SUPFAM" id="SSF51735">
    <property type="entry name" value="NAD(P)-binding Rossmann-fold domains"/>
    <property type="match status" value="1"/>
</dbReference>
<sequence>MRILILGGTAFLSAATARQAVERGHQVSCLARGSRRRPPEGAEWIRADRDDGVDAYAEATGDWEAVIDVAMQPRPVREALRALADRTGHWTLVSTVSVYTDDSTPGQDESGPLHTPLGADRFTDNEDYGPAKVACEQAVQQAAERMHISRAGLIVGPDDSSDRFGYWPGRFARGGQEERGADDVLVPDTPDALTQVIDVDDLAGWLLDAAERGETGILNAVGDPGPLSEVLDLSQQTAGHRGNRIAVDPGFLVDHGVGYWAGPDSLPLWLPADYTGFGCRSNAAARAAGMRLRPLADTVERCLADERDRGLRRERRSGLTPETEDRLLSAWQVRQGS</sequence>
<keyword evidence="4" id="KW-1185">Reference proteome</keyword>
<organism evidence="3 4">
    <name type="scientific">Microlunatus soli</name>
    <dbReference type="NCBI Taxonomy" id="630515"/>
    <lineage>
        <taxon>Bacteria</taxon>
        <taxon>Bacillati</taxon>
        <taxon>Actinomycetota</taxon>
        <taxon>Actinomycetes</taxon>
        <taxon>Propionibacteriales</taxon>
        <taxon>Propionibacteriaceae</taxon>
        <taxon>Microlunatus</taxon>
    </lineage>
</organism>
<gene>
    <name evidence="3" type="ORF">SAMN04489812_0496</name>
</gene>
<dbReference type="EMBL" id="LT629772">
    <property type="protein sequence ID" value="SDR97517.1"/>
    <property type="molecule type" value="Genomic_DNA"/>
</dbReference>
<dbReference type="OrthoDB" id="7941246at2"/>
<evidence type="ECO:0000259" key="2">
    <source>
        <dbReference type="Pfam" id="PF01370"/>
    </source>
</evidence>
<reference evidence="3 4" key="1">
    <citation type="submission" date="2016-10" db="EMBL/GenBank/DDBJ databases">
        <authorList>
            <person name="de Groot N.N."/>
        </authorList>
    </citation>
    <scope>NUCLEOTIDE SEQUENCE [LARGE SCALE GENOMIC DNA]</scope>
    <source>
        <strain evidence="3 4">DSM 21800</strain>
    </source>
</reference>